<comment type="cofactor">
    <cofactor evidence="2">
        <name>Mg(2+)</name>
        <dbReference type="ChEBI" id="CHEBI:18420"/>
    </cofactor>
</comment>
<dbReference type="Gene3D" id="3.30.420.10">
    <property type="entry name" value="Ribonuclease H-like superfamily/Ribonuclease H"/>
    <property type="match status" value="1"/>
</dbReference>
<dbReference type="GO" id="GO:0032299">
    <property type="term" value="C:ribonuclease H2 complex"/>
    <property type="evidence" value="ECO:0007669"/>
    <property type="project" value="TreeGrafter"/>
</dbReference>
<name>A0A8K2A2A2_9CYAN</name>
<keyword evidence="9 14" id="KW-0540">Nuclease</keyword>
<evidence type="ECO:0000256" key="2">
    <source>
        <dbReference type="ARBA" id="ARBA00001946"/>
    </source>
</evidence>
<keyword evidence="19" id="KW-1185">Reference proteome</keyword>
<evidence type="ECO:0000256" key="14">
    <source>
        <dbReference type="HAMAP-Rule" id="MF_00052"/>
    </source>
</evidence>
<feature type="binding site" evidence="14 15">
    <location>
        <position position="9"/>
    </location>
    <ligand>
        <name>a divalent metal cation</name>
        <dbReference type="ChEBI" id="CHEBI:60240"/>
    </ligand>
</feature>
<proteinExistence type="inferred from homology"/>
<dbReference type="GO" id="GO:0043137">
    <property type="term" value="P:DNA replication, removal of RNA primer"/>
    <property type="evidence" value="ECO:0007669"/>
    <property type="project" value="TreeGrafter"/>
</dbReference>
<dbReference type="InterPro" id="IPR001352">
    <property type="entry name" value="RNase_HII/HIII"/>
</dbReference>
<dbReference type="GO" id="GO:0006298">
    <property type="term" value="P:mismatch repair"/>
    <property type="evidence" value="ECO:0007669"/>
    <property type="project" value="TreeGrafter"/>
</dbReference>
<dbReference type="GO" id="GO:0003723">
    <property type="term" value="F:RNA binding"/>
    <property type="evidence" value="ECO:0007669"/>
    <property type="project" value="UniProtKB-UniRule"/>
</dbReference>
<dbReference type="NCBIfam" id="NF010537">
    <property type="entry name" value="PRK13925.1"/>
    <property type="match status" value="1"/>
</dbReference>
<evidence type="ECO:0000256" key="7">
    <source>
        <dbReference type="ARBA" id="ARBA00019179"/>
    </source>
</evidence>
<dbReference type="SUPFAM" id="SSF53098">
    <property type="entry name" value="Ribonuclease H-like"/>
    <property type="match status" value="1"/>
</dbReference>
<accession>A0A8K2A2A2</accession>
<dbReference type="PANTHER" id="PTHR10954:SF18">
    <property type="entry name" value="RIBONUCLEASE HII"/>
    <property type="match status" value="1"/>
</dbReference>
<dbReference type="InterPro" id="IPR024567">
    <property type="entry name" value="RNase_HII/HIII_dom"/>
</dbReference>
<comment type="subcellular location">
    <subcellularLocation>
        <location evidence="4 14">Cytoplasm</location>
    </subcellularLocation>
</comment>
<dbReference type="GO" id="GO:0005737">
    <property type="term" value="C:cytoplasm"/>
    <property type="evidence" value="ECO:0007669"/>
    <property type="project" value="UniProtKB-SubCell"/>
</dbReference>
<dbReference type="GO" id="GO:0004523">
    <property type="term" value="F:RNA-DNA hybrid ribonuclease activity"/>
    <property type="evidence" value="ECO:0007669"/>
    <property type="project" value="UniProtKB-UniRule"/>
</dbReference>
<dbReference type="GO" id="GO:0030145">
    <property type="term" value="F:manganese ion binding"/>
    <property type="evidence" value="ECO:0007669"/>
    <property type="project" value="UniProtKB-UniRule"/>
</dbReference>
<keyword evidence="8 14" id="KW-0963">Cytoplasm</keyword>
<evidence type="ECO:0000256" key="11">
    <source>
        <dbReference type="ARBA" id="ARBA00022759"/>
    </source>
</evidence>
<evidence type="ECO:0000256" key="16">
    <source>
        <dbReference type="RuleBase" id="RU003515"/>
    </source>
</evidence>
<protein>
    <recommendedName>
        <fullName evidence="7 14">Ribonuclease HII</fullName>
        <shortName evidence="14">RNase HII</shortName>
        <ecNumber evidence="6 14">3.1.26.4</ecNumber>
    </recommendedName>
</protein>
<feature type="domain" description="RNase H type-2" evidence="17">
    <location>
        <begin position="2"/>
        <end position="195"/>
    </location>
</feature>
<comment type="similarity">
    <text evidence="5 14 16">Belongs to the RNase HII family.</text>
</comment>
<organism evidence="18 19">
    <name type="scientific">Petrachloros mirabilis ULC683</name>
    <dbReference type="NCBI Taxonomy" id="2781853"/>
    <lineage>
        <taxon>Bacteria</taxon>
        <taxon>Bacillati</taxon>
        <taxon>Cyanobacteriota</taxon>
        <taxon>Cyanophyceae</taxon>
        <taxon>Synechococcales</taxon>
        <taxon>Petrachlorosaceae</taxon>
        <taxon>Petrachloros</taxon>
        <taxon>Petrachloros mirabilis</taxon>
    </lineage>
</organism>
<feature type="binding site" evidence="14 15">
    <location>
        <position position="104"/>
    </location>
    <ligand>
        <name>a divalent metal cation</name>
        <dbReference type="ChEBI" id="CHEBI:60240"/>
    </ligand>
</feature>
<evidence type="ECO:0000259" key="17">
    <source>
        <dbReference type="PROSITE" id="PS51975"/>
    </source>
</evidence>
<evidence type="ECO:0000256" key="5">
    <source>
        <dbReference type="ARBA" id="ARBA00007383"/>
    </source>
</evidence>
<dbReference type="PROSITE" id="PS51975">
    <property type="entry name" value="RNASE_H_2"/>
    <property type="match status" value="1"/>
</dbReference>
<evidence type="ECO:0000313" key="18">
    <source>
        <dbReference type="EMBL" id="NCJ08566.1"/>
    </source>
</evidence>
<dbReference type="EC" id="3.1.26.4" evidence="6 14"/>
<dbReference type="HAMAP" id="MF_00052_B">
    <property type="entry name" value="RNase_HII_B"/>
    <property type="match status" value="1"/>
</dbReference>
<dbReference type="EMBL" id="WVIC01000057">
    <property type="protein sequence ID" value="NCJ08566.1"/>
    <property type="molecule type" value="Genomic_DNA"/>
</dbReference>
<dbReference type="PANTHER" id="PTHR10954">
    <property type="entry name" value="RIBONUCLEASE H2 SUBUNIT A"/>
    <property type="match status" value="1"/>
</dbReference>
<dbReference type="InterPro" id="IPR036397">
    <property type="entry name" value="RNaseH_sf"/>
</dbReference>
<evidence type="ECO:0000256" key="15">
    <source>
        <dbReference type="PROSITE-ProRule" id="PRU01319"/>
    </source>
</evidence>
<evidence type="ECO:0000256" key="1">
    <source>
        <dbReference type="ARBA" id="ARBA00000077"/>
    </source>
</evidence>
<evidence type="ECO:0000256" key="9">
    <source>
        <dbReference type="ARBA" id="ARBA00022722"/>
    </source>
</evidence>
<keyword evidence="13 14" id="KW-0464">Manganese</keyword>
<evidence type="ECO:0000256" key="4">
    <source>
        <dbReference type="ARBA" id="ARBA00004496"/>
    </source>
</evidence>
<dbReference type="AlphaFoldDB" id="A0A8K2A2A2"/>
<evidence type="ECO:0000256" key="6">
    <source>
        <dbReference type="ARBA" id="ARBA00012180"/>
    </source>
</evidence>
<keyword evidence="12 14" id="KW-0378">Hydrolase</keyword>
<evidence type="ECO:0000256" key="3">
    <source>
        <dbReference type="ARBA" id="ARBA00004065"/>
    </source>
</evidence>
<gene>
    <name evidence="14" type="primary">rnhB</name>
    <name evidence="18" type="ORF">GS597_19040</name>
</gene>
<comment type="function">
    <text evidence="3 14 16">Endonuclease that specifically degrades the RNA of RNA-DNA hybrids.</text>
</comment>
<reference evidence="18" key="1">
    <citation type="submission" date="2019-12" db="EMBL/GenBank/DDBJ databases">
        <title>High-Quality draft genome sequences of three cyanobacteria isolated from the limestone walls of the Old Cathedral of Coimbra.</title>
        <authorList>
            <person name="Tiago I."/>
            <person name="Soares F."/>
            <person name="Portugal A."/>
        </authorList>
    </citation>
    <scope>NUCLEOTIDE SEQUENCE [LARGE SCALE GENOMIC DNA]</scope>
    <source>
        <strain evidence="18">C</strain>
    </source>
</reference>
<evidence type="ECO:0000256" key="10">
    <source>
        <dbReference type="ARBA" id="ARBA00022723"/>
    </source>
</evidence>
<dbReference type="Proteomes" id="UP000607397">
    <property type="component" value="Unassembled WGS sequence"/>
</dbReference>
<keyword evidence="10 14" id="KW-0479">Metal-binding</keyword>
<keyword evidence="11 14" id="KW-0255">Endonuclease</keyword>
<evidence type="ECO:0000256" key="13">
    <source>
        <dbReference type="ARBA" id="ARBA00023211"/>
    </source>
</evidence>
<dbReference type="RefSeq" id="WP_161827038.1">
    <property type="nucleotide sequence ID" value="NZ_WVIC01000057.1"/>
</dbReference>
<comment type="cofactor">
    <cofactor evidence="14 15">
        <name>Mn(2+)</name>
        <dbReference type="ChEBI" id="CHEBI:29035"/>
    </cofactor>
    <cofactor evidence="14 15">
        <name>Mg(2+)</name>
        <dbReference type="ChEBI" id="CHEBI:18420"/>
    </cofactor>
    <text evidence="14 15">Manganese or magnesium. Binds 1 divalent metal ion per monomer in the absence of substrate. May bind a second metal ion after substrate binding.</text>
</comment>
<evidence type="ECO:0000313" key="19">
    <source>
        <dbReference type="Proteomes" id="UP000607397"/>
    </source>
</evidence>
<comment type="catalytic activity">
    <reaction evidence="1 14 15 16">
        <text>Endonucleolytic cleavage to 5'-phosphomonoester.</text>
        <dbReference type="EC" id="3.1.26.4"/>
    </reaction>
</comment>
<dbReference type="InterPro" id="IPR022898">
    <property type="entry name" value="RNase_HII"/>
</dbReference>
<evidence type="ECO:0000256" key="8">
    <source>
        <dbReference type="ARBA" id="ARBA00022490"/>
    </source>
</evidence>
<dbReference type="NCBIfam" id="NF000595">
    <property type="entry name" value="PRK00015.1-3"/>
    <property type="match status" value="1"/>
</dbReference>
<comment type="caution">
    <text evidence="18">The sequence shown here is derived from an EMBL/GenBank/DDBJ whole genome shotgun (WGS) entry which is preliminary data.</text>
</comment>
<evidence type="ECO:0000256" key="12">
    <source>
        <dbReference type="ARBA" id="ARBA00022801"/>
    </source>
</evidence>
<feature type="binding site" evidence="14 15">
    <location>
        <position position="8"/>
    </location>
    <ligand>
        <name>a divalent metal cation</name>
        <dbReference type="ChEBI" id="CHEBI:60240"/>
    </ligand>
</feature>
<dbReference type="InterPro" id="IPR012337">
    <property type="entry name" value="RNaseH-like_sf"/>
</dbReference>
<dbReference type="CDD" id="cd07182">
    <property type="entry name" value="RNase_HII_bacteria_HII_like"/>
    <property type="match status" value="1"/>
</dbReference>
<dbReference type="Pfam" id="PF01351">
    <property type="entry name" value="RNase_HII"/>
    <property type="match status" value="1"/>
</dbReference>
<sequence length="195" mass="21487">MTISAGIDEVGRGALFGPVVAAAVLVSTDQKKVLVQSGVTDSKRLSPRQREFLYDQILMQVLCCRVGLASVTEIDRHNILQASLLAMKRAVNKLTILPAHCWVDGNQRIPMLGIPQTTVIKGDQREVAIAAASIIAKVWRDRLIVKMAERYPGYDLTANKGYGSRAHRAALQKLGPTRQHRLSFAPCQLTLRPYS</sequence>